<dbReference type="RefSeq" id="WP_187241224.1">
    <property type="nucleotide sequence ID" value="NZ_BAAAOK010000011.1"/>
</dbReference>
<protein>
    <submittedName>
        <fullName evidence="2">Uncharacterized protein</fullName>
    </submittedName>
</protein>
<evidence type="ECO:0000313" key="2">
    <source>
        <dbReference type="EMBL" id="MBC6464291.1"/>
    </source>
</evidence>
<feature type="region of interest" description="Disordered" evidence="1">
    <location>
        <begin position="1"/>
        <end position="22"/>
    </location>
</feature>
<evidence type="ECO:0000313" key="3">
    <source>
        <dbReference type="Proteomes" id="UP000805614"/>
    </source>
</evidence>
<feature type="region of interest" description="Disordered" evidence="1">
    <location>
        <begin position="76"/>
        <end position="100"/>
    </location>
</feature>
<comment type="caution">
    <text evidence="2">The sequence shown here is derived from an EMBL/GenBank/DDBJ whole genome shotgun (WGS) entry which is preliminary data.</text>
</comment>
<keyword evidence="3" id="KW-1185">Reference proteome</keyword>
<organism evidence="2 3">
    <name type="scientific">Actinomadura alba</name>
    <dbReference type="NCBI Taxonomy" id="406431"/>
    <lineage>
        <taxon>Bacteria</taxon>
        <taxon>Bacillati</taxon>
        <taxon>Actinomycetota</taxon>
        <taxon>Actinomycetes</taxon>
        <taxon>Streptosporangiales</taxon>
        <taxon>Thermomonosporaceae</taxon>
        <taxon>Actinomadura</taxon>
    </lineage>
</organism>
<name>A0ABR7LHP5_9ACTN</name>
<dbReference type="EMBL" id="JABVEC010000001">
    <property type="protein sequence ID" value="MBC6464291.1"/>
    <property type="molecule type" value="Genomic_DNA"/>
</dbReference>
<sequence length="100" mass="10135">MDAREHFHAAEQYATDAARGGTPVGDTTELGILAVAHAVLAWAALLGADADPAEQIDTYDPATRAPVVSIAGRKTAAAADAPATAAGETTTRLPGRNPKS</sequence>
<dbReference type="Proteomes" id="UP000805614">
    <property type="component" value="Unassembled WGS sequence"/>
</dbReference>
<proteinExistence type="predicted"/>
<feature type="compositionally biased region" description="Low complexity" evidence="1">
    <location>
        <begin position="76"/>
        <end position="91"/>
    </location>
</feature>
<reference evidence="2 3" key="1">
    <citation type="submission" date="2020-06" db="EMBL/GenBank/DDBJ databases">
        <title>Actinomadura xiongansis sp. nov., isolated from soil of Baiyangdian.</title>
        <authorList>
            <person name="Zhang X."/>
        </authorList>
    </citation>
    <scope>NUCLEOTIDE SEQUENCE [LARGE SCALE GENOMIC DNA]</scope>
    <source>
        <strain evidence="2 3">HBUM206468</strain>
    </source>
</reference>
<evidence type="ECO:0000256" key="1">
    <source>
        <dbReference type="SAM" id="MobiDB-lite"/>
    </source>
</evidence>
<accession>A0ABR7LHP5</accession>
<gene>
    <name evidence="2" type="ORF">HKK74_02070</name>
</gene>